<evidence type="ECO:0000256" key="1">
    <source>
        <dbReference type="SAM" id="Coils"/>
    </source>
</evidence>
<reference evidence="3" key="1">
    <citation type="journal article" date="2019" name="Int. J. Syst. Evol. Microbiol.">
        <title>The Global Catalogue of Microorganisms (GCM) 10K type strain sequencing project: providing services to taxonomists for standard genome sequencing and annotation.</title>
        <authorList>
            <consortium name="The Broad Institute Genomics Platform"/>
            <consortium name="The Broad Institute Genome Sequencing Center for Infectious Disease"/>
            <person name="Wu L."/>
            <person name="Ma J."/>
        </authorList>
    </citation>
    <scope>NUCLEOTIDE SEQUENCE [LARGE SCALE GENOMIC DNA]</scope>
    <source>
        <strain evidence="3">JCM 12165</strain>
    </source>
</reference>
<evidence type="ECO:0000313" key="2">
    <source>
        <dbReference type="EMBL" id="MFC4736002.1"/>
    </source>
</evidence>
<feature type="coiled-coil region" evidence="1">
    <location>
        <begin position="51"/>
        <end position="173"/>
    </location>
</feature>
<protein>
    <submittedName>
        <fullName evidence="2">Uncharacterized protein</fullName>
    </submittedName>
</protein>
<keyword evidence="1" id="KW-0175">Coiled coil</keyword>
<dbReference type="Proteomes" id="UP001595896">
    <property type="component" value="Unassembled WGS sequence"/>
</dbReference>
<dbReference type="EMBL" id="JBHSGK010000004">
    <property type="protein sequence ID" value="MFC4736002.1"/>
    <property type="molecule type" value="Genomic_DNA"/>
</dbReference>
<comment type="caution">
    <text evidence="2">The sequence shown here is derived from an EMBL/GenBank/DDBJ whole genome shotgun (WGS) entry which is preliminary data.</text>
</comment>
<sequence>MRFFRSKWGKRSAAALLLIAVWVGGSVFGAMTAEEEFGTQMIAYTDITDFIQEMEGEAAAAEDQTLSLQEQLQEHEALLEELGEETTVSEEKLEAMQEDIDRAEALLEREEELREDIAGLEEDYEAQKADQEETIAAELAELEQELEAKSDELENLLADMESKEEELDAIGSSITAKQAEPVSYPAGTAIVGIDMEPGRYMAEPIGSGSNFAVYSGSGSLEYNLILSTRPDHGVEEVAIFLFEDYMIDARTPYTLTPIDE</sequence>
<accession>A0ABV9NRI6</accession>
<name>A0ABV9NRI6_9BACI</name>
<organism evidence="2 3">
    <name type="scientific">Bacillus daqingensis</name>
    <dbReference type="NCBI Taxonomy" id="872396"/>
    <lineage>
        <taxon>Bacteria</taxon>
        <taxon>Bacillati</taxon>
        <taxon>Bacillota</taxon>
        <taxon>Bacilli</taxon>
        <taxon>Bacillales</taxon>
        <taxon>Bacillaceae</taxon>
        <taxon>Bacillus</taxon>
    </lineage>
</organism>
<dbReference type="RefSeq" id="WP_377908663.1">
    <property type="nucleotide sequence ID" value="NZ_JBHSGK010000004.1"/>
</dbReference>
<gene>
    <name evidence="2" type="ORF">ACFO4L_05320</name>
</gene>
<evidence type="ECO:0000313" key="3">
    <source>
        <dbReference type="Proteomes" id="UP001595896"/>
    </source>
</evidence>
<keyword evidence="3" id="KW-1185">Reference proteome</keyword>
<proteinExistence type="predicted"/>